<keyword evidence="1" id="KW-0547">Nucleotide-binding</keyword>
<reference evidence="3" key="1">
    <citation type="journal article" date="2020" name="Fungal Divers.">
        <title>Resolving the Mortierellaceae phylogeny through synthesis of multi-gene phylogenetics and phylogenomics.</title>
        <authorList>
            <person name="Vandepol N."/>
            <person name="Liber J."/>
            <person name="Desiro A."/>
            <person name="Na H."/>
            <person name="Kennedy M."/>
            <person name="Barry K."/>
            <person name="Grigoriev I.V."/>
            <person name="Miller A.N."/>
            <person name="O'Donnell K."/>
            <person name="Stajich J.E."/>
            <person name="Bonito G."/>
        </authorList>
    </citation>
    <scope>NUCLEOTIDE SEQUENCE</scope>
    <source>
        <strain evidence="3">KOD1015</strain>
    </source>
</reference>
<protein>
    <submittedName>
        <fullName evidence="3">Uncharacterized protein</fullName>
    </submittedName>
</protein>
<dbReference type="Proteomes" id="UP000780801">
    <property type="component" value="Unassembled WGS sequence"/>
</dbReference>
<evidence type="ECO:0000256" key="1">
    <source>
        <dbReference type="ARBA" id="ARBA00022741"/>
    </source>
</evidence>
<sequence length="83" mass="9571">MHPIAHVRSKFVYDKIINWFPGHMAKGLRLISEKLKAVQVVIEVRDARIPLSSINHKFEPIVQTKDRLIVYNKSDLAHPDTEA</sequence>
<evidence type="ECO:0000313" key="4">
    <source>
        <dbReference type="Proteomes" id="UP000780801"/>
    </source>
</evidence>
<dbReference type="OrthoDB" id="269151at2759"/>
<evidence type="ECO:0000313" key="3">
    <source>
        <dbReference type="EMBL" id="KAF9564967.1"/>
    </source>
</evidence>
<organism evidence="3 4">
    <name type="scientific">Lunasporangiospora selenospora</name>
    <dbReference type="NCBI Taxonomy" id="979761"/>
    <lineage>
        <taxon>Eukaryota</taxon>
        <taxon>Fungi</taxon>
        <taxon>Fungi incertae sedis</taxon>
        <taxon>Mucoromycota</taxon>
        <taxon>Mortierellomycotina</taxon>
        <taxon>Mortierellomycetes</taxon>
        <taxon>Mortierellales</taxon>
        <taxon>Mortierellaceae</taxon>
        <taxon>Lunasporangiospora</taxon>
    </lineage>
</organism>
<dbReference type="Gene3D" id="3.40.50.300">
    <property type="entry name" value="P-loop containing nucleotide triphosphate hydrolases"/>
    <property type="match status" value="1"/>
</dbReference>
<dbReference type="PANTHER" id="PTHR45782">
    <property type="entry name" value="MITOCHONDRIAL RIBOSOME-ASSOCIATED GTPASE 1"/>
    <property type="match status" value="1"/>
</dbReference>
<dbReference type="GO" id="GO:0005739">
    <property type="term" value="C:mitochondrion"/>
    <property type="evidence" value="ECO:0007669"/>
    <property type="project" value="TreeGrafter"/>
</dbReference>
<gene>
    <name evidence="3" type="ORF">BGW38_008914</name>
</gene>
<dbReference type="AlphaFoldDB" id="A0A9P6K9A7"/>
<dbReference type="InterPro" id="IPR027417">
    <property type="entry name" value="P-loop_NTPase"/>
</dbReference>
<keyword evidence="2" id="KW-0342">GTP-binding</keyword>
<evidence type="ECO:0000256" key="2">
    <source>
        <dbReference type="ARBA" id="ARBA00023134"/>
    </source>
</evidence>
<dbReference type="EMBL" id="JAABOA010006319">
    <property type="protein sequence ID" value="KAF9564967.1"/>
    <property type="molecule type" value="Genomic_DNA"/>
</dbReference>
<dbReference type="SUPFAM" id="SSF52540">
    <property type="entry name" value="P-loop containing nucleoside triphosphate hydrolases"/>
    <property type="match status" value="1"/>
</dbReference>
<name>A0A9P6K9A7_9FUNG</name>
<proteinExistence type="predicted"/>
<keyword evidence="4" id="KW-1185">Reference proteome</keyword>
<accession>A0A9P6K9A7</accession>
<comment type="caution">
    <text evidence="3">The sequence shown here is derived from an EMBL/GenBank/DDBJ whole genome shotgun (WGS) entry which is preliminary data.</text>
</comment>
<dbReference type="PANTHER" id="PTHR45782:SF4">
    <property type="entry name" value="MITOCHONDRIAL RIBOSOME-ASSOCIATED GTPASE 1"/>
    <property type="match status" value="1"/>
</dbReference>
<dbReference type="GO" id="GO:0032543">
    <property type="term" value="P:mitochondrial translation"/>
    <property type="evidence" value="ECO:0007669"/>
    <property type="project" value="TreeGrafter"/>
</dbReference>
<dbReference type="GO" id="GO:0005525">
    <property type="term" value="F:GTP binding"/>
    <property type="evidence" value="ECO:0007669"/>
    <property type="project" value="UniProtKB-KW"/>
</dbReference>
<feature type="non-terminal residue" evidence="3">
    <location>
        <position position="83"/>
    </location>
</feature>
<dbReference type="GO" id="GO:0003924">
    <property type="term" value="F:GTPase activity"/>
    <property type="evidence" value="ECO:0007669"/>
    <property type="project" value="TreeGrafter"/>
</dbReference>